<accession>A0A2P6FFU0</accession>
<dbReference type="RefSeq" id="WP_040094360.1">
    <property type="nucleotide sequence ID" value="NZ_CM020866.1"/>
</dbReference>
<evidence type="ECO:0000313" key="1">
    <source>
        <dbReference type="EMBL" id="PQM32330.1"/>
    </source>
</evidence>
<reference evidence="1 2" key="1">
    <citation type="journal article" date="2015" name="MBio">
        <title>Genome sequence of the Drosophila melanogaster male-killing Spiroplasma strain MSRO endosymbiont.</title>
        <authorList>
            <person name="Paredes J.C."/>
            <person name="Herren J.K."/>
            <person name="Schupfer F."/>
            <person name="Marin R."/>
            <person name="Claverol S."/>
            <person name="Kuo C.H."/>
            <person name="Lemaitre B."/>
            <person name="Beven L."/>
        </authorList>
    </citation>
    <scope>NUCLEOTIDE SEQUENCE [LARGE SCALE GENOMIC DNA]</scope>
    <source>
        <strain evidence="1 2">MSRO</strain>
    </source>
</reference>
<name>A0A2P6FFU0_9MOLU</name>
<sequence>MTYKLKDWIDIYNKNLNIEVWSCQSIIFKGRIKDFKYYEIFKDCKIIEQSVNSDFHYFYINISNLVKQ</sequence>
<dbReference type="STRING" id="2138.SMSRO_v1c20340"/>
<proteinExistence type="predicted"/>
<dbReference type="AlphaFoldDB" id="A0A2P6FFU0"/>
<protein>
    <submittedName>
        <fullName evidence="1">Uncharacterized protein</fullName>
    </submittedName>
</protein>
<dbReference type="Proteomes" id="UP000031565">
    <property type="component" value="Unassembled WGS sequence"/>
</dbReference>
<dbReference type="OrthoDB" id="9945873at2"/>
<keyword evidence="2" id="KW-1185">Reference proteome</keyword>
<evidence type="ECO:0000313" key="2">
    <source>
        <dbReference type="Proteomes" id="UP000031565"/>
    </source>
</evidence>
<comment type="caution">
    <text evidence="1">The sequence shown here is derived from an EMBL/GenBank/DDBJ whole genome shotgun (WGS) entry which is preliminary data.</text>
</comment>
<organism evidence="1 2">
    <name type="scientific">Spiroplasma poulsonii</name>
    <dbReference type="NCBI Taxonomy" id="2138"/>
    <lineage>
        <taxon>Bacteria</taxon>
        <taxon>Bacillati</taxon>
        <taxon>Mycoplasmatota</taxon>
        <taxon>Mollicutes</taxon>
        <taxon>Entomoplasmatales</taxon>
        <taxon>Spiroplasmataceae</taxon>
        <taxon>Spiroplasma</taxon>
    </lineage>
</organism>
<dbReference type="EMBL" id="JTLV02000001">
    <property type="protein sequence ID" value="PQM32330.1"/>
    <property type="molecule type" value="Genomic_DNA"/>
</dbReference>
<gene>
    <name evidence="1" type="ORF">SMSRO_SF022380</name>
</gene>